<keyword evidence="2" id="KW-1185">Reference proteome</keyword>
<reference evidence="2" key="2">
    <citation type="submission" date="2015-01" db="EMBL/GenBank/DDBJ databases">
        <title>Evolutionary Origins and Diversification of the Mycorrhizal Mutualists.</title>
        <authorList>
            <consortium name="DOE Joint Genome Institute"/>
            <consortium name="Mycorrhizal Genomics Consortium"/>
            <person name="Kohler A."/>
            <person name="Kuo A."/>
            <person name="Nagy L.G."/>
            <person name="Floudas D."/>
            <person name="Copeland A."/>
            <person name="Barry K.W."/>
            <person name="Cichocki N."/>
            <person name="Veneault-Fourrey C."/>
            <person name="LaButti K."/>
            <person name="Lindquist E.A."/>
            <person name="Lipzen A."/>
            <person name="Lundell T."/>
            <person name="Morin E."/>
            <person name="Murat C."/>
            <person name="Riley R."/>
            <person name="Ohm R."/>
            <person name="Sun H."/>
            <person name="Tunlid A."/>
            <person name="Henrissat B."/>
            <person name="Grigoriev I.V."/>
            <person name="Hibbett D.S."/>
            <person name="Martin F."/>
        </authorList>
    </citation>
    <scope>NUCLEOTIDE SEQUENCE [LARGE SCALE GENOMIC DNA]</scope>
    <source>
        <strain evidence="2">Foug A</strain>
    </source>
</reference>
<gene>
    <name evidence="1" type="ORF">SCLCIDRAFT_235911</name>
</gene>
<sequence length="56" mass="6433">MSVPNKWLCNVVEAPIPYRYFVLPWGDVRLEVSKEVSFTAEVHGVRKVTIVPQLFS</sequence>
<dbReference type="AlphaFoldDB" id="A0A0C2ZVX8"/>
<dbReference type="Proteomes" id="UP000053989">
    <property type="component" value="Unassembled WGS sequence"/>
</dbReference>
<organism evidence="1 2">
    <name type="scientific">Scleroderma citrinum Foug A</name>
    <dbReference type="NCBI Taxonomy" id="1036808"/>
    <lineage>
        <taxon>Eukaryota</taxon>
        <taxon>Fungi</taxon>
        <taxon>Dikarya</taxon>
        <taxon>Basidiomycota</taxon>
        <taxon>Agaricomycotina</taxon>
        <taxon>Agaricomycetes</taxon>
        <taxon>Agaricomycetidae</taxon>
        <taxon>Boletales</taxon>
        <taxon>Sclerodermatineae</taxon>
        <taxon>Sclerodermataceae</taxon>
        <taxon>Scleroderma</taxon>
    </lineage>
</organism>
<evidence type="ECO:0000313" key="2">
    <source>
        <dbReference type="Proteomes" id="UP000053989"/>
    </source>
</evidence>
<protein>
    <submittedName>
        <fullName evidence="1">Uncharacterized protein</fullName>
    </submittedName>
</protein>
<dbReference type="InParanoid" id="A0A0C2ZVX8"/>
<dbReference type="EMBL" id="KN822113">
    <property type="protein sequence ID" value="KIM56632.1"/>
    <property type="molecule type" value="Genomic_DNA"/>
</dbReference>
<reference evidence="1 2" key="1">
    <citation type="submission" date="2014-04" db="EMBL/GenBank/DDBJ databases">
        <authorList>
            <consortium name="DOE Joint Genome Institute"/>
            <person name="Kuo A."/>
            <person name="Kohler A."/>
            <person name="Nagy L.G."/>
            <person name="Floudas D."/>
            <person name="Copeland A."/>
            <person name="Barry K.W."/>
            <person name="Cichocki N."/>
            <person name="Veneault-Fourrey C."/>
            <person name="LaButti K."/>
            <person name="Lindquist E.A."/>
            <person name="Lipzen A."/>
            <person name="Lundell T."/>
            <person name="Morin E."/>
            <person name="Murat C."/>
            <person name="Sun H."/>
            <person name="Tunlid A."/>
            <person name="Henrissat B."/>
            <person name="Grigoriev I.V."/>
            <person name="Hibbett D.S."/>
            <person name="Martin F."/>
            <person name="Nordberg H.P."/>
            <person name="Cantor M.N."/>
            <person name="Hua S.X."/>
        </authorList>
    </citation>
    <scope>NUCLEOTIDE SEQUENCE [LARGE SCALE GENOMIC DNA]</scope>
    <source>
        <strain evidence="1 2">Foug A</strain>
    </source>
</reference>
<proteinExistence type="predicted"/>
<accession>A0A0C2ZVX8</accession>
<evidence type="ECO:0000313" key="1">
    <source>
        <dbReference type="EMBL" id="KIM56632.1"/>
    </source>
</evidence>
<dbReference type="HOGENOM" id="CLU_3015496_0_0_1"/>
<name>A0A0C2ZVX8_9AGAM</name>